<dbReference type="InterPro" id="IPR022641">
    <property type="entry name" value="CheR_N"/>
</dbReference>
<dbReference type="PROSITE" id="PS50123">
    <property type="entry name" value="CHER"/>
    <property type="match status" value="1"/>
</dbReference>
<keyword evidence="4" id="KW-0808">Transferase</keyword>
<evidence type="ECO:0000259" key="6">
    <source>
        <dbReference type="PROSITE" id="PS50123"/>
    </source>
</evidence>
<dbReference type="InterPro" id="IPR029063">
    <property type="entry name" value="SAM-dependent_MTases_sf"/>
</dbReference>
<dbReference type="PANTHER" id="PTHR24422:SF10">
    <property type="entry name" value="CHEMOTAXIS PROTEIN METHYLTRANSFERASE 2"/>
    <property type="match status" value="1"/>
</dbReference>
<comment type="caution">
    <text evidence="7">The sequence shown here is derived from an EMBL/GenBank/DDBJ whole genome shotgun (WGS) entry which is preliminary data.</text>
</comment>
<proteinExistence type="predicted"/>
<feature type="domain" description="CheR-type methyltransferase" evidence="6">
    <location>
        <begin position="23"/>
        <end position="286"/>
    </location>
</feature>
<dbReference type="PRINTS" id="PR00996">
    <property type="entry name" value="CHERMTFRASE"/>
</dbReference>
<comment type="catalytic activity">
    <reaction evidence="1">
        <text>L-glutamyl-[protein] + S-adenosyl-L-methionine = [protein]-L-glutamate 5-O-methyl ester + S-adenosyl-L-homocysteine</text>
        <dbReference type="Rhea" id="RHEA:24452"/>
        <dbReference type="Rhea" id="RHEA-COMP:10208"/>
        <dbReference type="Rhea" id="RHEA-COMP:10311"/>
        <dbReference type="ChEBI" id="CHEBI:29973"/>
        <dbReference type="ChEBI" id="CHEBI:57856"/>
        <dbReference type="ChEBI" id="CHEBI:59789"/>
        <dbReference type="ChEBI" id="CHEBI:82795"/>
        <dbReference type="EC" id="2.1.1.80"/>
    </reaction>
</comment>
<dbReference type="EC" id="2.1.1.80" evidence="2"/>
<evidence type="ECO:0000256" key="3">
    <source>
        <dbReference type="ARBA" id="ARBA00022603"/>
    </source>
</evidence>
<dbReference type="SUPFAM" id="SSF53335">
    <property type="entry name" value="S-adenosyl-L-methionine-dependent methyltransferases"/>
    <property type="match status" value="1"/>
</dbReference>
<keyword evidence="5" id="KW-0949">S-adenosyl-L-methionine</keyword>
<dbReference type="SUPFAM" id="SSF47757">
    <property type="entry name" value="Chemotaxis receptor methyltransferase CheR, N-terminal domain"/>
    <property type="match status" value="1"/>
</dbReference>
<dbReference type="SMART" id="SM00138">
    <property type="entry name" value="MeTrc"/>
    <property type="match status" value="1"/>
</dbReference>
<keyword evidence="3" id="KW-0489">Methyltransferase</keyword>
<dbReference type="GO" id="GO:0008983">
    <property type="term" value="F:protein-glutamate O-methyltransferase activity"/>
    <property type="evidence" value="ECO:0007669"/>
    <property type="project" value="UniProtKB-EC"/>
</dbReference>
<accession>A0AA37V3B2</accession>
<dbReference type="InterPro" id="IPR036804">
    <property type="entry name" value="CheR_N_sf"/>
</dbReference>
<gene>
    <name evidence="7" type="ORF">rosag_29850</name>
</gene>
<keyword evidence="8" id="KW-1185">Reference proteome</keyword>
<organism evidence="7 8">
    <name type="scientific">Roseisolibacter agri</name>
    <dbReference type="NCBI Taxonomy" id="2014610"/>
    <lineage>
        <taxon>Bacteria</taxon>
        <taxon>Pseudomonadati</taxon>
        <taxon>Gemmatimonadota</taxon>
        <taxon>Gemmatimonadia</taxon>
        <taxon>Gemmatimonadales</taxon>
        <taxon>Gemmatimonadaceae</taxon>
        <taxon>Roseisolibacter</taxon>
    </lineage>
</organism>
<dbReference type="Pfam" id="PF01739">
    <property type="entry name" value="CheR"/>
    <property type="match status" value="1"/>
</dbReference>
<name>A0AA37V3B2_9BACT</name>
<dbReference type="GO" id="GO:0032259">
    <property type="term" value="P:methylation"/>
    <property type="evidence" value="ECO:0007669"/>
    <property type="project" value="UniProtKB-KW"/>
</dbReference>
<evidence type="ECO:0000313" key="8">
    <source>
        <dbReference type="Proteomes" id="UP001161325"/>
    </source>
</evidence>
<evidence type="ECO:0000256" key="4">
    <source>
        <dbReference type="ARBA" id="ARBA00022679"/>
    </source>
</evidence>
<reference evidence="7" key="1">
    <citation type="submission" date="2022-08" db="EMBL/GenBank/DDBJ databases">
        <title>Draft genome sequencing of Roseisolibacter agri AW1220.</title>
        <authorList>
            <person name="Tobiishi Y."/>
            <person name="Tonouchi A."/>
        </authorList>
    </citation>
    <scope>NUCLEOTIDE SEQUENCE</scope>
    <source>
        <strain evidence="7">AW1220</strain>
    </source>
</reference>
<dbReference type="InterPro" id="IPR022642">
    <property type="entry name" value="CheR_C"/>
</dbReference>
<evidence type="ECO:0000256" key="5">
    <source>
        <dbReference type="ARBA" id="ARBA00022691"/>
    </source>
</evidence>
<evidence type="ECO:0000256" key="1">
    <source>
        <dbReference type="ARBA" id="ARBA00001541"/>
    </source>
</evidence>
<evidence type="ECO:0000256" key="2">
    <source>
        <dbReference type="ARBA" id="ARBA00012534"/>
    </source>
</evidence>
<sequence>MSANVLAEPRVLEPVTVDDPAGFAALCDKIVAERGFRCRSYKERCLLRRIGVRLRATGVHTFDAYMRVLDTDPREWDRLLDALTINVTKFFRNWEVWESLAERVIPALWARPDATLNVWSAGASSGEEAYSLAALFHRHAERLGELDRISRVRVLGTDIDRDSLAAAERGVYGESAFADTPAELRARYFSAGPAASVAPELRAMVTFERRDLLREMPPEGPWHLIACRNVVIYFDRESQEDLFLRFHDALVPGGVLFLGKVETLLGPVRSLVGPVVQRDRIFRRPG</sequence>
<protein>
    <recommendedName>
        <fullName evidence="2">protein-glutamate O-methyltransferase</fullName>
        <ecNumber evidence="2">2.1.1.80</ecNumber>
    </recommendedName>
</protein>
<dbReference type="InterPro" id="IPR050903">
    <property type="entry name" value="Bact_Chemotaxis_MeTrfase"/>
</dbReference>
<dbReference type="InterPro" id="IPR000780">
    <property type="entry name" value="CheR_MeTrfase"/>
</dbReference>
<dbReference type="Pfam" id="PF03705">
    <property type="entry name" value="CheR_N"/>
    <property type="match status" value="1"/>
</dbReference>
<dbReference type="PANTHER" id="PTHR24422">
    <property type="entry name" value="CHEMOTAXIS PROTEIN METHYLTRANSFERASE"/>
    <property type="match status" value="1"/>
</dbReference>
<dbReference type="EMBL" id="BRXS01000004">
    <property type="protein sequence ID" value="GLC26472.1"/>
    <property type="molecule type" value="Genomic_DNA"/>
</dbReference>
<dbReference type="AlphaFoldDB" id="A0AA37V3B2"/>
<dbReference type="Gene3D" id="3.40.50.150">
    <property type="entry name" value="Vaccinia Virus protein VP39"/>
    <property type="match status" value="1"/>
</dbReference>
<evidence type="ECO:0000313" key="7">
    <source>
        <dbReference type="EMBL" id="GLC26472.1"/>
    </source>
</evidence>
<dbReference type="Gene3D" id="1.10.155.10">
    <property type="entry name" value="Chemotaxis receptor methyltransferase CheR, N-terminal domain"/>
    <property type="match status" value="1"/>
</dbReference>
<dbReference type="Proteomes" id="UP001161325">
    <property type="component" value="Unassembled WGS sequence"/>
</dbReference>
<dbReference type="RefSeq" id="WP_284350922.1">
    <property type="nucleotide sequence ID" value="NZ_BRXS01000004.1"/>
</dbReference>